<evidence type="ECO:0000313" key="3">
    <source>
        <dbReference type="EMBL" id="NQV65671.1"/>
    </source>
</evidence>
<dbReference type="PANTHER" id="PTHR43244:SF1">
    <property type="entry name" value="5,10-METHYLENETETRAHYDROMETHANOPTERIN REDUCTASE"/>
    <property type="match status" value="1"/>
</dbReference>
<protein>
    <submittedName>
        <fullName evidence="3">TIGR03619 family F420-dependent LLM class oxidoreductase</fullName>
        <ecNumber evidence="3">1.-.-.-</ecNumber>
    </submittedName>
</protein>
<dbReference type="InterPro" id="IPR019921">
    <property type="entry name" value="Lucif-like_OxRdtase_Rv2161c"/>
</dbReference>
<dbReference type="Pfam" id="PF00296">
    <property type="entry name" value="Bac_luciferase"/>
    <property type="match status" value="1"/>
</dbReference>
<evidence type="ECO:0000256" key="1">
    <source>
        <dbReference type="ARBA" id="ARBA00023002"/>
    </source>
</evidence>
<dbReference type="NCBIfam" id="TIGR03619">
    <property type="entry name" value="F420_Rv2161c"/>
    <property type="match status" value="1"/>
</dbReference>
<dbReference type="InterPro" id="IPR036661">
    <property type="entry name" value="Luciferase-like_sf"/>
</dbReference>
<feature type="domain" description="Luciferase-like" evidence="2">
    <location>
        <begin position="13"/>
        <end position="240"/>
    </location>
</feature>
<dbReference type="GO" id="GO:0016705">
    <property type="term" value="F:oxidoreductase activity, acting on paired donors, with incorporation or reduction of molecular oxygen"/>
    <property type="evidence" value="ECO:0007669"/>
    <property type="project" value="InterPro"/>
</dbReference>
<keyword evidence="1 3" id="KW-0560">Oxidoreductase</keyword>
<dbReference type="SUPFAM" id="SSF51679">
    <property type="entry name" value="Bacterial luciferase-like"/>
    <property type="match status" value="1"/>
</dbReference>
<dbReference type="EMBL" id="JABMOJ010000368">
    <property type="protein sequence ID" value="NQV65671.1"/>
    <property type="molecule type" value="Genomic_DNA"/>
</dbReference>
<dbReference type="Proteomes" id="UP000754644">
    <property type="component" value="Unassembled WGS sequence"/>
</dbReference>
<dbReference type="InterPro" id="IPR011251">
    <property type="entry name" value="Luciferase-like_dom"/>
</dbReference>
<dbReference type="AlphaFoldDB" id="A0A973AAE1"/>
<accession>A0A973AAE1</accession>
<gene>
    <name evidence="3" type="ORF">HQ497_09935</name>
</gene>
<proteinExistence type="predicted"/>
<reference evidence="3" key="1">
    <citation type="submission" date="2020-05" db="EMBL/GenBank/DDBJ databases">
        <title>Sulfur intermediates as new biogeochemical hubs in an aquatic model microbial ecosystem.</title>
        <authorList>
            <person name="Vigneron A."/>
        </authorList>
    </citation>
    <scope>NUCLEOTIDE SEQUENCE</scope>
    <source>
        <strain evidence="3">Bin.250</strain>
    </source>
</reference>
<dbReference type="Gene3D" id="3.20.20.30">
    <property type="entry name" value="Luciferase-like domain"/>
    <property type="match status" value="1"/>
</dbReference>
<dbReference type="PANTHER" id="PTHR43244">
    <property type="match status" value="1"/>
</dbReference>
<dbReference type="EC" id="1.-.-.-" evidence="3"/>
<name>A0A973AAE1_9GAMM</name>
<evidence type="ECO:0000313" key="4">
    <source>
        <dbReference type="Proteomes" id="UP000754644"/>
    </source>
</evidence>
<sequence>MQFGIIPVNIGIQSLAQMTGLAQLAEQVGMESVWTFEHVIVPIDYESKYPYNNNGKMGVSPETNLVDPLIALAAIAASTNTLRLGTGVNILSQTNPLYLAKQAASLDMLSDGRLLLGLGIGWLREEFVAMGTPFEKRGARFDDYCAAMRKVWSGEVVEHESEFLSWHGFKSFPIPRQSPLPVIIGGIKGKIHERIARHGDGWFAPTGDPKELREHLDLIKAQCDLVQRDMSEIEITCMWTGSGGEAAVKALEDCGVHRLVVPVMALGEDPVAGIKKFASDYVS</sequence>
<comment type="caution">
    <text evidence="3">The sequence shown here is derived from an EMBL/GenBank/DDBJ whole genome shotgun (WGS) entry which is preliminary data.</text>
</comment>
<dbReference type="InterPro" id="IPR050564">
    <property type="entry name" value="F420-G6PD/mer"/>
</dbReference>
<organism evidence="3 4">
    <name type="scientific">SAR86 cluster bacterium</name>
    <dbReference type="NCBI Taxonomy" id="2030880"/>
    <lineage>
        <taxon>Bacteria</taxon>
        <taxon>Pseudomonadati</taxon>
        <taxon>Pseudomonadota</taxon>
        <taxon>Gammaproteobacteria</taxon>
        <taxon>SAR86 cluster</taxon>
    </lineage>
</organism>
<evidence type="ECO:0000259" key="2">
    <source>
        <dbReference type="Pfam" id="PF00296"/>
    </source>
</evidence>